<organism evidence="2 3">
    <name type="scientific">Periconia digitata</name>
    <dbReference type="NCBI Taxonomy" id="1303443"/>
    <lineage>
        <taxon>Eukaryota</taxon>
        <taxon>Fungi</taxon>
        <taxon>Dikarya</taxon>
        <taxon>Ascomycota</taxon>
        <taxon>Pezizomycotina</taxon>
        <taxon>Dothideomycetes</taxon>
        <taxon>Pleosporomycetidae</taxon>
        <taxon>Pleosporales</taxon>
        <taxon>Massarineae</taxon>
        <taxon>Periconiaceae</taxon>
        <taxon>Periconia</taxon>
    </lineage>
</organism>
<evidence type="ECO:0000313" key="2">
    <source>
        <dbReference type="EMBL" id="CAI6336650.1"/>
    </source>
</evidence>
<protein>
    <submittedName>
        <fullName evidence="2">Uncharacterized protein</fullName>
    </submittedName>
</protein>
<dbReference type="OrthoDB" id="4132046at2759"/>
<accession>A0A9W4XQ40</accession>
<proteinExistence type="predicted"/>
<comment type="caution">
    <text evidence="2">The sequence shown here is derived from an EMBL/GenBank/DDBJ whole genome shotgun (WGS) entry which is preliminary data.</text>
</comment>
<dbReference type="EMBL" id="CAOQHR010000006">
    <property type="protein sequence ID" value="CAI6336650.1"/>
    <property type="molecule type" value="Genomic_DNA"/>
</dbReference>
<reference evidence="2" key="1">
    <citation type="submission" date="2023-01" db="EMBL/GenBank/DDBJ databases">
        <authorList>
            <person name="Van Ghelder C."/>
            <person name="Rancurel C."/>
        </authorList>
    </citation>
    <scope>NUCLEOTIDE SEQUENCE</scope>
    <source>
        <strain evidence="2">CNCM I-4278</strain>
    </source>
</reference>
<dbReference type="Proteomes" id="UP001152607">
    <property type="component" value="Unassembled WGS sequence"/>
</dbReference>
<feature type="chain" id="PRO_5040718692" evidence="1">
    <location>
        <begin position="17"/>
        <end position="261"/>
    </location>
</feature>
<sequence>MHTTAFLTTLLTTALAAPHNYARPTRDNGITVALISISPELQTQTVLRDGIVDKSPPVGSQGPYSQVSITVGPQASNKAIRCQLLDTAGTPIPARRNGNLDTTFADGDAGAWTFVTPDQLVSEIICDPSFKKAEPITPPTVNTTAPPSSSSPSDEIRVLLSNQATETGISFRLPNSGVREELEVKSTEMFKDVRIFSPAAVENSLRCQILDKAGDAVTAKRGENVDTTFSDGGKEEWGFVRPVMTTVGRIVCDPAFVKASA</sequence>
<feature type="signal peptide" evidence="1">
    <location>
        <begin position="1"/>
        <end position="16"/>
    </location>
</feature>
<gene>
    <name evidence="2" type="ORF">PDIGIT_LOCUS9754</name>
</gene>
<evidence type="ECO:0000313" key="3">
    <source>
        <dbReference type="Proteomes" id="UP001152607"/>
    </source>
</evidence>
<dbReference type="AlphaFoldDB" id="A0A9W4XQ40"/>
<name>A0A9W4XQ40_9PLEO</name>
<keyword evidence="3" id="KW-1185">Reference proteome</keyword>
<keyword evidence="1" id="KW-0732">Signal</keyword>
<evidence type="ECO:0000256" key="1">
    <source>
        <dbReference type="SAM" id="SignalP"/>
    </source>
</evidence>